<evidence type="ECO:0000313" key="6">
    <source>
        <dbReference type="EMBL" id="KAL2843605.1"/>
    </source>
</evidence>
<reference evidence="6 7" key="1">
    <citation type="submission" date="2024-07" db="EMBL/GenBank/DDBJ databases">
        <title>Section-level genome sequencing and comparative genomics of Aspergillus sections Usti and Cavernicolus.</title>
        <authorList>
            <consortium name="Lawrence Berkeley National Laboratory"/>
            <person name="Nybo J.L."/>
            <person name="Vesth T.C."/>
            <person name="Theobald S."/>
            <person name="Frisvad J.C."/>
            <person name="Larsen T.O."/>
            <person name="Kjaerboelling I."/>
            <person name="Rothschild-Mancinelli K."/>
            <person name="Lyhne E.K."/>
            <person name="Kogle M.E."/>
            <person name="Barry K."/>
            <person name="Clum A."/>
            <person name="Na H."/>
            <person name="Ledsgaard L."/>
            <person name="Lin J."/>
            <person name="Lipzen A."/>
            <person name="Kuo A."/>
            <person name="Riley R."/>
            <person name="Mondo S."/>
            <person name="LaButti K."/>
            <person name="Haridas S."/>
            <person name="Pangalinan J."/>
            <person name="Salamov A.A."/>
            <person name="Simmons B.A."/>
            <person name="Magnuson J.K."/>
            <person name="Chen J."/>
            <person name="Drula E."/>
            <person name="Henrissat B."/>
            <person name="Wiebenga A."/>
            <person name="Lubbers R.J."/>
            <person name="Gomes A.C."/>
            <person name="Macurrencykelacurrency M.R."/>
            <person name="Stajich J."/>
            <person name="Grigoriev I.V."/>
            <person name="Mortensen U.H."/>
            <person name="De vries R.P."/>
            <person name="Baker S.E."/>
            <person name="Andersen M.R."/>
        </authorList>
    </citation>
    <scope>NUCLEOTIDE SEQUENCE [LARGE SCALE GENOMIC DNA]</scope>
    <source>
        <strain evidence="6 7">CBS 756.74</strain>
    </source>
</reference>
<accession>A0ABR4JU94</accession>
<protein>
    <recommendedName>
        <fullName evidence="5">Phospho-2-dehydro-3-deoxyheptonate aldolase</fullName>
        <ecNumber evidence="5">2.5.1.54</ecNumber>
    </recommendedName>
</protein>
<dbReference type="InterPro" id="IPR013785">
    <property type="entry name" value="Aldolase_TIM"/>
</dbReference>
<comment type="caution">
    <text evidence="6">The sequence shown here is derived from an EMBL/GenBank/DDBJ whole genome shotgun (WGS) entry which is preliminary data.</text>
</comment>
<dbReference type="RefSeq" id="XP_070895730.1">
    <property type="nucleotide sequence ID" value="XM_071046527.1"/>
</dbReference>
<gene>
    <name evidence="6" type="ORF">BJX68DRAFT_270100</name>
</gene>
<dbReference type="SUPFAM" id="SSF51569">
    <property type="entry name" value="Aldolase"/>
    <property type="match status" value="1"/>
</dbReference>
<comment type="catalytic activity">
    <reaction evidence="4 5">
        <text>D-erythrose 4-phosphate + phosphoenolpyruvate + H2O = 7-phospho-2-dehydro-3-deoxy-D-arabino-heptonate + phosphate</text>
        <dbReference type="Rhea" id="RHEA:14717"/>
        <dbReference type="ChEBI" id="CHEBI:15377"/>
        <dbReference type="ChEBI" id="CHEBI:16897"/>
        <dbReference type="ChEBI" id="CHEBI:43474"/>
        <dbReference type="ChEBI" id="CHEBI:58394"/>
        <dbReference type="ChEBI" id="CHEBI:58702"/>
        <dbReference type="EC" id="2.5.1.54"/>
    </reaction>
</comment>
<organism evidence="6 7">
    <name type="scientific">Aspergillus pseudodeflectus</name>
    <dbReference type="NCBI Taxonomy" id="176178"/>
    <lineage>
        <taxon>Eukaryota</taxon>
        <taxon>Fungi</taxon>
        <taxon>Dikarya</taxon>
        <taxon>Ascomycota</taxon>
        <taxon>Pezizomycotina</taxon>
        <taxon>Eurotiomycetes</taxon>
        <taxon>Eurotiomycetidae</taxon>
        <taxon>Eurotiales</taxon>
        <taxon>Aspergillaceae</taxon>
        <taxon>Aspergillus</taxon>
        <taxon>Aspergillus subgen. Nidulantes</taxon>
    </lineage>
</organism>
<dbReference type="GeneID" id="98161691"/>
<keyword evidence="3 5" id="KW-0808">Transferase</keyword>
<dbReference type="EMBL" id="JBFXLR010000045">
    <property type="protein sequence ID" value="KAL2843605.1"/>
    <property type="molecule type" value="Genomic_DNA"/>
</dbReference>
<name>A0ABR4JU94_9EURO</name>
<evidence type="ECO:0000256" key="1">
    <source>
        <dbReference type="ARBA" id="ARBA00004688"/>
    </source>
</evidence>
<dbReference type="InterPro" id="IPR002480">
    <property type="entry name" value="DAHP_synth_2"/>
</dbReference>
<evidence type="ECO:0000313" key="7">
    <source>
        <dbReference type="Proteomes" id="UP001610444"/>
    </source>
</evidence>
<dbReference type="EC" id="2.5.1.54" evidence="5"/>
<dbReference type="PANTHER" id="PTHR21337:SF0">
    <property type="entry name" value="PHOSPHO-2-DEHYDRO-3-DEOXYHEPTONATE ALDOLASE"/>
    <property type="match status" value="1"/>
</dbReference>
<evidence type="ECO:0000256" key="5">
    <source>
        <dbReference type="RuleBase" id="RU363071"/>
    </source>
</evidence>
<keyword evidence="5" id="KW-0057">Aromatic amino acid biosynthesis</keyword>
<keyword evidence="5" id="KW-0028">Amino-acid biosynthesis</keyword>
<proteinExistence type="inferred from homology"/>
<dbReference type="Proteomes" id="UP001610444">
    <property type="component" value="Unassembled WGS sequence"/>
</dbReference>
<dbReference type="Gene3D" id="3.20.20.70">
    <property type="entry name" value="Aldolase class I"/>
    <property type="match status" value="1"/>
</dbReference>
<sequence>MAPTATFKAADVLVPWEKGANWKVNVVELSPEPPARWTLDSWRDKPAAQAVEYEDPDVLQTVCDTLKHLPPLVSPEEVEAARHDFYNAAVGKAFIIQGGDCAESFLDVRHDIIRRKVELLHEQGRILEAALNKPVLRVGRIAGQFAKPRSNPLETLPSGQVVHAFRGHIINSEDENDRTPDPTRLLAGYFHSAVAHNTLRQLQAARAGPAIFTSHEALHLPYESSLSREDYNLSATTIWLGERTRQLDGAHVEYARGLRNPLGVKIGPSTTPEEIVALLDVLSPDRSPPGKITLITRLGHKRVRSVLPALIRAVQLSGHVPVWMSDPCHGNTFTTADRHKTRRVSDLLHELKDSYAVHRELGSHLGGIHLEQTGDAVTECLDEVHVTDPEDLAEGYTSLCDPRLSVDQALDVVREFAGFVQGYTRDL</sequence>
<dbReference type="PANTHER" id="PTHR21337">
    <property type="entry name" value="PHOSPHO-2-DEHYDRO-3-DEOXYHEPTONATE ALDOLASE 1, 2"/>
    <property type="match status" value="1"/>
</dbReference>
<dbReference type="Pfam" id="PF01474">
    <property type="entry name" value="DAHP_synth_2"/>
    <property type="match status" value="2"/>
</dbReference>
<comment type="pathway">
    <text evidence="1 5">Metabolic intermediate biosynthesis; chorismate biosynthesis; chorismate from D-erythrose 4-phosphate and phosphoenolpyruvate: step 1/7.</text>
</comment>
<evidence type="ECO:0000256" key="2">
    <source>
        <dbReference type="ARBA" id="ARBA00008911"/>
    </source>
</evidence>
<evidence type="ECO:0000256" key="4">
    <source>
        <dbReference type="ARBA" id="ARBA00047508"/>
    </source>
</evidence>
<keyword evidence="7" id="KW-1185">Reference proteome</keyword>
<comment type="similarity">
    <text evidence="2 5">Belongs to the class-II DAHP synthase family.</text>
</comment>
<evidence type="ECO:0000256" key="3">
    <source>
        <dbReference type="ARBA" id="ARBA00022679"/>
    </source>
</evidence>